<proteinExistence type="predicted"/>
<keyword evidence="1" id="KW-0812">Transmembrane</keyword>
<sequence>MRRDIKGILAMVGTAIFWSLGGLFIKLIDWHPVTIAGARSLIAALFILAVARKPKLNFSRNQVLAAVAYSITMLLFVYANKHTTSANAILLQYGAPVYVMLLSGIMLGERPLPEQIGALVAIVVGMGLFFADSLSLGHLVGDIAAVLAGITFAIHILFMRRQKEGSPLESLLLGHGMTAVIALAISVFLPAPVMSGKAIAAIFGLGIVQIGFAALLFSYAIKRISAIQSSLIAIVEPALNPVWVFLAIGEKPMGRAILGGTIILAAVVMSSVVSISEASRNGRAANAEGSA</sequence>
<organism evidence="3">
    <name type="scientific">uncultured spirochete</name>
    <dbReference type="NCBI Taxonomy" id="156406"/>
    <lineage>
        <taxon>Bacteria</taxon>
        <taxon>Pseudomonadati</taxon>
        <taxon>Spirochaetota</taxon>
        <taxon>Spirochaetia</taxon>
        <taxon>Spirochaetales</taxon>
        <taxon>environmental samples</taxon>
    </lineage>
</organism>
<feature type="domain" description="EamA" evidence="2">
    <location>
        <begin position="140"/>
        <end position="271"/>
    </location>
</feature>
<dbReference type="InterPro" id="IPR037185">
    <property type="entry name" value="EmrE-like"/>
</dbReference>
<gene>
    <name evidence="3" type="ORF">SPIROBIBN47_250036</name>
</gene>
<evidence type="ECO:0000259" key="2">
    <source>
        <dbReference type="Pfam" id="PF00892"/>
    </source>
</evidence>
<feature type="transmembrane region" description="Helical" evidence="1">
    <location>
        <begin position="255"/>
        <end position="275"/>
    </location>
</feature>
<dbReference type="SUPFAM" id="SSF103481">
    <property type="entry name" value="Multidrug resistance efflux transporter EmrE"/>
    <property type="match status" value="2"/>
</dbReference>
<dbReference type="PANTHER" id="PTHR22911:SF137">
    <property type="entry name" value="SOLUTE CARRIER FAMILY 35 MEMBER G2-RELATED"/>
    <property type="match status" value="1"/>
</dbReference>
<evidence type="ECO:0000313" key="3">
    <source>
        <dbReference type="EMBL" id="SLM12441.1"/>
    </source>
</evidence>
<dbReference type="EMBL" id="FWDM01000018">
    <property type="protein sequence ID" value="SLM12441.1"/>
    <property type="molecule type" value="Genomic_DNA"/>
</dbReference>
<reference evidence="3" key="1">
    <citation type="submission" date="2017-02" db="EMBL/GenBank/DDBJ databases">
        <authorList>
            <person name="Regsiter A."/>
            <person name="William W."/>
        </authorList>
    </citation>
    <scope>NUCLEOTIDE SEQUENCE</scope>
    <source>
        <strain evidence="3">Bib</strain>
    </source>
</reference>
<feature type="transmembrane region" description="Helical" evidence="1">
    <location>
        <begin position="63"/>
        <end position="80"/>
    </location>
</feature>
<accession>A0A3P3XIT3</accession>
<feature type="transmembrane region" description="Helical" evidence="1">
    <location>
        <begin position="115"/>
        <end position="131"/>
    </location>
</feature>
<feature type="domain" description="EamA" evidence="2">
    <location>
        <begin position="6"/>
        <end position="129"/>
    </location>
</feature>
<feature type="transmembrane region" description="Helical" evidence="1">
    <location>
        <begin position="137"/>
        <end position="159"/>
    </location>
</feature>
<feature type="transmembrane region" description="Helical" evidence="1">
    <location>
        <begin position="7"/>
        <end position="27"/>
    </location>
</feature>
<protein>
    <recommendedName>
        <fullName evidence="2">EamA domain-containing protein</fullName>
    </recommendedName>
</protein>
<evidence type="ECO:0000256" key="1">
    <source>
        <dbReference type="SAM" id="Phobius"/>
    </source>
</evidence>
<feature type="transmembrane region" description="Helical" evidence="1">
    <location>
        <begin position="33"/>
        <end position="51"/>
    </location>
</feature>
<keyword evidence="1" id="KW-1133">Transmembrane helix</keyword>
<dbReference type="AlphaFoldDB" id="A0A3P3XIT3"/>
<feature type="transmembrane region" description="Helical" evidence="1">
    <location>
        <begin position="86"/>
        <end position="108"/>
    </location>
</feature>
<dbReference type="Pfam" id="PF00892">
    <property type="entry name" value="EamA"/>
    <property type="match status" value="2"/>
</dbReference>
<feature type="transmembrane region" description="Helical" evidence="1">
    <location>
        <begin position="171"/>
        <end position="192"/>
    </location>
</feature>
<keyword evidence="1" id="KW-0472">Membrane</keyword>
<dbReference type="PANTHER" id="PTHR22911">
    <property type="entry name" value="ACYL-MALONYL CONDENSING ENZYME-RELATED"/>
    <property type="match status" value="1"/>
</dbReference>
<dbReference type="InterPro" id="IPR000620">
    <property type="entry name" value="EamA_dom"/>
</dbReference>
<dbReference type="GO" id="GO:0016020">
    <property type="term" value="C:membrane"/>
    <property type="evidence" value="ECO:0007669"/>
    <property type="project" value="InterPro"/>
</dbReference>
<name>A0A3P3XIT3_9SPIR</name>
<feature type="transmembrane region" description="Helical" evidence="1">
    <location>
        <begin position="198"/>
        <end position="219"/>
    </location>
</feature>
<feature type="transmembrane region" description="Helical" evidence="1">
    <location>
        <begin position="231"/>
        <end position="249"/>
    </location>
</feature>